<feature type="domain" description="DUF1553" evidence="2">
    <location>
        <begin position="756"/>
        <end position="1011"/>
    </location>
</feature>
<dbReference type="Pfam" id="PF13385">
    <property type="entry name" value="Laminin_G_3"/>
    <property type="match status" value="1"/>
</dbReference>
<dbReference type="RefSeq" id="WP_350401177.1">
    <property type="nucleotide sequence ID" value="NZ_JBELOE010000136.1"/>
</dbReference>
<dbReference type="InterPro" id="IPR011429">
    <property type="entry name" value="Cyt_c_Planctomycete-type"/>
</dbReference>
<evidence type="ECO:0000259" key="3">
    <source>
        <dbReference type="Pfam" id="PF07635"/>
    </source>
</evidence>
<dbReference type="InterPro" id="IPR011444">
    <property type="entry name" value="DUF1549"/>
</dbReference>
<accession>A0ABV1RFX8</accession>
<protein>
    <submittedName>
        <fullName evidence="4">DUF1553 domain-containing protein</fullName>
    </submittedName>
</protein>
<evidence type="ECO:0000259" key="1">
    <source>
        <dbReference type="Pfam" id="PF07583"/>
    </source>
</evidence>
<dbReference type="SUPFAM" id="SSF49899">
    <property type="entry name" value="Concanavalin A-like lectins/glucanases"/>
    <property type="match status" value="1"/>
</dbReference>
<evidence type="ECO:0000259" key="2">
    <source>
        <dbReference type="Pfam" id="PF07587"/>
    </source>
</evidence>
<dbReference type="Gene3D" id="2.60.120.200">
    <property type="match status" value="1"/>
</dbReference>
<keyword evidence="5" id="KW-1185">Reference proteome</keyword>
<evidence type="ECO:0000313" key="5">
    <source>
        <dbReference type="Proteomes" id="UP001467690"/>
    </source>
</evidence>
<comment type="caution">
    <text evidence="4">The sequence shown here is derived from an EMBL/GenBank/DDBJ whole genome shotgun (WGS) entry which is preliminary data.</text>
</comment>
<feature type="domain" description="Cytochrome C Planctomycete-type" evidence="3">
    <location>
        <begin position="31"/>
        <end position="91"/>
    </location>
</feature>
<gene>
    <name evidence="4" type="ORF">ABS311_06800</name>
</gene>
<organism evidence="4 5">
    <name type="scientific">Catenovulum sediminis</name>
    <dbReference type="NCBI Taxonomy" id="1740262"/>
    <lineage>
        <taxon>Bacteria</taxon>
        <taxon>Pseudomonadati</taxon>
        <taxon>Pseudomonadota</taxon>
        <taxon>Gammaproteobacteria</taxon>
        <taxon>Alteromonadales</taxon>
        <taxon>Alteromonadaceae</taxon>
        <taxon>Catenovulum</taxon>
    </lineage>
</organism>
<dbReference type="InterPro" id="IPR022655">
    <property type="entry name" value="DUF1553"/>
</dbReference>
<feature type="domain" description="DUF1549" evidence="1">
    <location>
        <begin position="141"/>
        <end position="347"/>
    </location>
</feature>
<dbReference type="Pfam" id="PF07635">
    <property type="entry name" value="PSCyt1"/>
    <property type="match status" value="1"/>
</dbReference>
<dbReference type="Proteomes" id="UP001467690">
    <property type="component" value="Unassembled WGS sequence"/>
</dbReference>
<dbReference type="Pfam" id="PF07587">
    <property type="entry name" value="PSD1"/>
    <property type="match status" value="1"/>
</dbReference>
<dbReference type="PANTHER" id="PTHR35889:SF3">
    <property type="entry name" value="F-BOX DOMAIN-CONTAINING PROTEIN"/>
    <property type="match status" value="1"/>
</dbReference>
<dbReference type="InterPro" id="IPR013320">
    <property type="entry name" value="ConA-like_dom_sf"/>
</dbReference>
<evidence type="ECO:0000313" key="4">
    <source>
        <dbReference type="EMBL" id="MER2491587.1"/>
    </source>
</evidence>
<proteinExistence type="predicted"/>
<dbReference type="EMBL" id="JBELOE010000136">
    <property type="protein sequence ID" value="MER2491587.1"/>
    <property type="molecule type" value="Genomic_DNA"/>
</dbReference>
<name>A0ABV1RFX8_9ALTE</name>
<reference evidence="4 5" key="1">
    <citation type="submission" date="2024-06" db="EMBL/GenBank/DDBJ databases">
        <authorList>
            <person name="Chen R.Y."/>
        </authorList>
    </citation>
    <scope>NUCLEOTIDE SEQUENCE [LARGE SCALE GENOMIC DNA]</scope>
    <source>
        <strain evidence="4 5">D2</strain>
    </source>
</reference>
<dbReference type="Pfam" id="PF07583">
    <property type="entry name" value="PSCyt2"/>
    <property type="match status" value="1"/>
</dbReference>
<dbReference type="PANTHER" id="PTHR35889">
    <property type="entry name" value="CYCLOINULO-OLIGOSACCHARIDE FRUCTANOTRANSFERASE-RELATED"/>
    <property type="match status" value="1"/>
</dbReference>
<sequence length="1067" mass="120317">MVACGEQENTLNPDQPVSYSLQVKPILSDRCFGCHGQDEANRKADLQLHNAAVAYKKLDDGSQPIVPGDAQASIVYQRIISTDPDYVMPPKSSHTRVTAEEAEIIKRWINQGAKYEAHWAFIPPKKPQVPKVNNAAWPANEIDNFTLAKMHQKGLQPSAKAPKAKLIRRAFLDVTGIIPTPEQFNQYMADNSEDAYEKMLDDLFASPRYGEKMASYWLELARYGDTDGYQNDGERNMWPWRNWVINAFYQNMPFDQFMLEQLAGDLLDNPTSSQILATGFNRNTPLNAEGGIIDEEFRVEYIADKVDVTSTTFLGMTMGCARCHDHKYDPLSQKDYYKMFAFFNNTREAGISAGSWAVPNTFFYPDKKDSELAEYIEKEIAQLSSKTNQVEKAHRSAISERLKQYAQSETSTQYQSLTTEGHYYINFESRFKSDPEQASIANTLNVPGKFGNALRFNGQGKYSGFANSKSRPKIMNKEPLGISIWTRQATQEDLQVFAQLPNYIDENVVPPKNLPTSGFRLATEFQKNINKIKGYDLAINANNQLEFAILGDWPKHALKVVSEPLPNNYQWQHIYAQYDGSDTAKGLSLYLNGKKLNSEIVQDNLDGVSTQIVFGDVVFGAPAFSPPGLYGGRDLDEFRLYDKNLTDKEIKLLAQATPWQIAGGTFKVFPSELLADNQSYIEDKTELLITQEKLARLTDAKAVQIMIMQDAAPHDKPIRNTYLLKRGSYDKPDESEVLVANVPAYFGDLGEQYPRNRLGLAKWLASDANPLTARVMVNRLWQLVFGRGIVATSENFGNQADLPTHPQLLDWLAVEFKNSGWDIQYMLKLMMRSSTYQQNSDLPDVENLADPENLYLSRGGRYRMTAEQIRDSALQASGLLVDKVGGPSVKPYQPANFWKSINAKVAYQQDSGESLYRRGLYSYWKRTAGVPSMTIFDAATKDYCVSRRQITNTPLQALVLLNDPQFVEAARVLAEQAYLNFNTAEARINFIANSLLNRDLEADEAAHLMSLYQRMHDDYQAEPEQANALLAVGEKTLLADNHNRAELAAYAVVSSAVMNLSEFMTRQ</sequence>